<dbReference type="PROSITE" id="PS51354">
    <property type="entry name" value="GLUTAREDOXIN_2"/>
    <property type="match status" value="1"/>
</dbReference>
<dbReference type="Pfam" id="PF00462">
    <property type="entry name" value="Glutaredoxin"/>
    <property type="match status" value="1"/>
</dbReference>
<gene>
    <name evidence="2" type="ORF">COW82_00810</name>
</gene>
<dbReference type="InterPro" id="IPR002109">
    <property type="entry name" value="Glutaredoxin"/>
</dbReference>
<dbReference type="Proteomes" id="UP000231276">
    <property type="component" value="Unassembled WGS sequence"/>
</dbReference>
<accession>A0A2H0DWW2</accession>
<organism evidence="2 3">
    <name type="scientific">Candidatus Campbellbacteria bacterium CG22_combo_CG10-13_8_21_14_all_43_18</name>
    <dbReference type="NCBI Taxonomy" id="1974530"/>
    <lineage>
        <taxon>Bacteria</taxon>
        <taxon>Candidatus Campbelliibacteriota</taxon>
    </lineage>
</organism>
<evidence type="ECO:0000313" key="2">
    <source>
        <dbReference type="EMBL" id="PIP86657.1"/>
    </source>
</evidence>
<proteinExistence type="predicted"/>
<reference evidence="2 3" key="1">
    <citation type="submission" date="2017-09" db="EMBL/GenBank/DDBJ databases">
        <title>Depth-based differentiation of microbial function through sediment-hosted aquifers and enrichment of novel symbionts in the deep terrestrial subsurface.</title>
        <authorList>
            <person name="Probst A.J."/>
            <person name="Ladd B."/>
            <person name="Jarett J.K."/>
            <person name="Geller-Mcgrath D.E."/>
            <person name="Sieber C.M."/>
            <person name="Emerson J.B."/>
            <person name="Anantharaman K."/>
            <person name="Thomas B.C."/>
            <person name="Malmstrom R."/>
            <person name="Stieglmeier M."/>
            <person name="Klingl A."/>
            <person name="Woyke T."/>
            <person name="Ryan C.M."/>
            <person name="Banfield J.F."/>
        </authorList>
    </citation>
    <scope>NUCLEOTIDE SEQUENCE [LARGE SCALE GENOMIC DNA]</scope>
    <source>
        <strain evidence="2">CG22_combo_CG10-13_8_21_14_all_43_18</strain>
    </source>
</reference>
<evidence type="ECO:0000259" key="1">
    <source>
        <dbReference type="Pfam" id="PF00462"/>
    </source>
</evidence>
<feature type="domain" description="Glutaredoxin" evidence="1">
    <location>
        <begin position="111"/>
        <end position="176"/>
    </location>
</feature>
<comment type="caution">
    <text evidence="2">The sequence shown here is derived from an EMBL/GenBank/DDBJ whole genome shotgun (WGS) entry which is preliminary data.</text>
</comment>
<dbReference type="CDD" id="cd02066">
    <property type="entry name" value="GRX_family"/>
    <property type="match status" value="1"/>
</dbReference>
<dbReference type="Gene3D" id="3.40.30.10">
    <property type="entry name" value="Glutaredoxin"/>
    <property type="match status" value="1"/>
</dbReference>
<evidence type="ECO:0000313" key="3">
    <source>
        <dbReference type="Proteomes" id="UP000231276"/>
    </source>
</evidence>
<dbReference type="AlphaFoldDB" id="A0A2H0DWW2"/>
<protein>
    <submittedName>
        <fullName evidence="2">Glutaredoxin</fullName>
    </submittedName>
</protein>
<name>A0A2H0DWW2_9BACT</name>
<sequence>MKIKITQYKWEGSWGPFKINVPCGECNVSEGVIKDLLENDFRDDKDRIYFETKPWLNNWWKIILKGAWHAPIILVNKKLVFQGKVIDRGLLGYHIRKELVKGYKISENANVVFSKEKCGFCVKAKNLLKEKKVEFEERDIIKNPLYAHQVFYLTKQFFPAGKPVTTPQIWLRGKYVGGADELEKFLAQTPVSSPKSSNRP</sequence>
<dbReference type="SUPFAM" id="SSF52833">
    <property type="entry name" value="Thioredoxin-like"/>
    <property type="match status" value="1"/>
</dbReference>
<dbReference type="EMBL" id="PCTS01000011">
    <property type="protein sequence ID" value="PIP86657.1"/>
    <property type="molecule type" value="Genomic_DNA"/>
</dbReference>
<dbReference type="InterPro" id="IPR036249">
    <property type="entry name" value="Thioredoxin-like_sf"/>
</dbReference>